<dbReference type="GO" id="GO:0003676">
    <property type="term" value="F:nucleic acid binding"/>
    <property type="evidence" value="ECO:0007669"/>
    <property type="project" value="InterPro"/>
</dbReference>
<reference evidence="2 3" key="1">
    <citation type="submission" date="2016-05" db="EMBL/GenBank/DDBJ databases">
        <title>A degradative enzymes factory behind the ericoid mycorrhizal symbiosis.</title>
        <authorList>
            <consortium name="DOE Joint Genome Institute"/>
            <person name="Martino E."/>
            <person name="Morin E."/>
            <person name="Grelet G."/>
            <person name="Kuo A."/>
            <person name="Kohler A."/>
            <person name="Daghino S."/>
            <person name="Barry K."/>
            <person name="Choi C."/>
            <person name="Cichocki N."/>
            <person name="Clum A."/>
            <person name="Copeland A."/>
            <person name="Hainaut M."/>
            <person name="Haridas S."/>
            <person name="Labutti K."/>
            <person name="Lindquist E."/>
            <person name="Lipzen A."/>
            <person name="Khouja H.-R."/>
            <person name="Murat C."/>
            <person name="Ohm R."/>
            <person name="Olson A."/>
            <person name="Spatafora J."/>
            <person name="Veneault-Fourrey C."/>
            <person name="Henrissat B."/>
            <person name="Grigoriev I."/>
            <person name="Martin F."/>
            <person name="Perotto S."/>
        </authorList>
    </citation>
    <scope>NUCLEOTIDE SEQUENCE [LARGE SCALE GENOMIC DNA]</scope>
    <source>
        <strain evidence="2 3">UAMH 7357</strain>
    </source>
</reference>
<dbReference type="InterPro" id="IPR038717">
    <property type="entry name" value="Tc1-like_DDE_dom"/>
</dbReference>
<feature type="non-terminal residue" evidence="2">
    <location>
        <position position="189"/>
    </location>
</feature>
<protein>
    <recommendedName>
        <fullName evidence="1">Tc1-like transposase DDE domain-containing protein</fullName>
    </recommendedName>
</protein>
<dbReference type="Proteomes" id="UP000235672">
    <property type="component" value="Unassembled WGS sequence"/>
</dbReference>
<dbReference type="Gene3D" id="3.30.420.10">
    <property type="entry name" value="Ribonuclease H-like superfamily/Ribonuclease H"/>
    <property type="match status" value="1"/>
</dbReference>
<dbReference type="OrthoDB" id="3558079at2759"/>
<feature type="non-terminal residue" evidence="2">
    <location>
        <position position="1"/>
    </location>
</feature>
<keyword evidence="3" id="KW-1185">Reference proteome</keyword>
<dbReference type="Pfam" id="PF13358">
    <property type="entry name" value="DDE_3"/>
    <property type="match status" value="1"/>
</dbReference>
<dbReference type="InterPro" id="IPR036397">
    <property type="entry name" value="RNaseH_sf"/>
</dbReference>
<evidence type="ECO:0000313" key="2">
    <source>
        <dbReference type="EMBL" id="PMD14639.1"/>
    </source>
</evidence>
<organism evidence="2 3">
    <name type="scientific">Hyaloscypha hepaticicola</name>
    <dbReference type="NCBI Taxonomy" id="2082293"/>
    <lineage>
        <taxon>Eukaryota</taxon>
        <taxon>Fungi</taxon>
        <taxon>Dikarya</taxon>
        <taxon>Ascomycota</taxon>
        <taxon>Pezizomycotina</taxon>
        <taxon>Leotiomycetes</taxon>
        <taxon>Helotiales</taxon>
        <taxon>Hyaloscyphaceae</taxon>
        <taxon>Hyaloscypha</taxon>
    </lineage>
</organism>
<dbReference type="STRING" id="1745343.A0A2J6PKW0"/>
<feature type="domain" description="Tc1-like transposase DDE" evidence="1">
    <location>
        <begin position="75"/>
        <end position="166"/>
    </location>
</feature>
<accession>A0A2J6PKW0</accession>
<dbReference type="AlphaFoldDB" id="A0A2J6PKW0"/>
<proteinExistence type="predicted"/>
<evidence type="ECO:0000313" key="3">
    <source>
        <dbReference type="Proteomes" id="UP000235672"/>
    </source>
</evidence>
<sequence length="189" mass="22726">LHVAAWVNWHKKTEKLEFYNNEEEHTERPRRLVKPRSRKYETKEEFNARIRKWEALLPHEQVVKPKGNGMTQKYYIERLLLVYVKAVQKARLRDSKPWILQEDNDPSHGNGPRSLYGLAVKLKDNNWIDCLTHPPQSPDLNPIEACWNIIKPRIRKRTWRTLEELKAILQEEWDKITMEEIRARITEMP</sequence>
<gene>
    <name evidence="2" type="ORF">NA56DRAFT_543064</name>
</gene>
<name>A0A2J6PKW0_9HELO</name>
<evidence type="ECO:0000259" key="1">
    <source>
        <dbReference type="Pfam" id="PF13358"/>
    </source>
</evidence>
<dbReference type="EMBL" id="KZ613520">
    <property type="protein sequence ID" value="PMD14639.1"/>
    <property type="molecule type" value="Genomic_DNA"/>
</dbReference>